<dbReference type="SUPFAM" id="SSF52266">
    <property type="entry name" value="SGNH hydrolase"/>
    <property type="match status" value="1"/>
</dbReference>
<dbReference type="SUPFAM" id="SSF49785">
    <property type="entry name" value="Galactose-binding domain-like"/>
    <property type="match status" value="1"/>
</dbReference>
<organism evidence="5 6">
    <name type="scientific">Paraglaciecola hydrolytica</name>
    <dbReference type="NCBI Taxonomy" id="1799789"/>
    <lineage>
        <taxon>Bacteria</taxon>
        <taxon>Pseudomonadati</taxon>
        <taxon>Pseudomonadota</taxon>
        <taxon>Gammaproteobacteria</taxon>
        <taxon>Alteromonadales</taxon>
        <taxon>Alteromonadaceae</taxon>
        <taxon>Paraglaciecola</taxon>
    </lineage>
</organism>
<feature type="chain" id="PRO_5007550202" evidence="3">
    <location>
        <begin position="24"/>
        <end position="439"/>
    </location>
</feature>
<feature type="signal peptide" evidence="3">
    <location>
        <begin position="1"/>
        <end position="23"/>
    </location>
</feature>
<dbReference type="Proteomes" id="UP000070299">
    <property type="component" value="Unassembled WGS sequence"/>
</dbReference>
<evidence type="ECO:0000256" key="1">
    <source>
        <dbReference type="ARBA" id="ARBA00008668"/>
    </source>
</evidence>
<dbReference type="InterPro" id="IPR008979">
    <property type="entry name" value="Galactose-bd-like_sf"/>
</dbReference>
<evidence type="ECO:0000313" key="5">
    <source>
        <dbReference type="EMBL" id="KXI27390.1"/>
    </source>
</evidence>
<dbReference type="AlphaFoldDB" id="A0A148KM74"/>
<evidence type="ECO:0000256" key="3">
    <source>
        <dbReference type="SAM" id="SignalP"/>
    </source>
</evidence>
<dbReference type="OrthoDB" id="191551at2"/>
<comment type="similarity">
    <text evidence="1">Belongs to the 'GDSL' lipolytic enzyme family.</text>
</comment>
<dbReference type="Pfam" id="PF13472">
    <property type="entry name" value="Lipase_GDSL_2"/>
    <property type="match status" value="1"/>
</dbReference>
<dbReference type="PANTHER" id="PTHR43695">
    <property type="entry name" value="PUTATIVE (AFU_ORTHOLOGUE AFUA_2G17250)-RELATED"/>
    <property type="match status" value="1"/>
</dbReference>
<proteinExistence type="inferred from homology"/>
<dbReference type="Gene3D" id="2.60.120.430">
    <property type="entry name" value="Galactose-binding lectin"/>
    <property type="match status" value="1"/>
</dbReference>
<dbReference type="STRING" id="1799789.AX660_21990"/>
<accession>A0A148KM74</accession>
<keyword evidence="6" id="KW-1185">Reference proteome</keyword>
<evidence type="ECO:0000313" key="6">
    <source>
        <dbReference type="Proteomes" id="UP000070299"/>
    </source>
</evidence>
<keyword evidence="2" id="KW-0378">Hydrolase</keyword>
<evidence type="ECO:0000256" key="2">
    <source>
        <dbReference type="ARBA" id="ARBA00022801"/>
    </source>
</evidence>
<comment type="caution">
    <text evidence="5">The sequence shown here is derived from an EMBL/GenBank/DDBJ whole genome shotgun (WGS) entry which is preliminary data.</text>
</comment>
<dbReference type="InterPro" id="IPR036514">
    <property type="entry name" value="SGNH_hydro_sf"/>
</dbReference>
<gene>
    <name evidence="5" type="ORF">AX660_21990</name>
</gene>
<dbReference type="GO" id="GO:0016788">
    <property type="term" value="F:hydrolase activity, acting on ester bonds"/>
    <property type="evidence" value="ECO:0007669"/>
    <property type="project" value="UniProtKB-ARBA"/>
</dbReference>
<dbReference type="EMBL" id="LSNE01000011">
    <property type="protein sequence ID" value="KXI27390.1"/>
    <property type="molecule type" value="Genomic_DNA"/>
</dbReference>
<dbReference type="CDD" id="cd01821">
    <property type="entry name" value="Rhamnogalacturan_acetylesterase_like"/>
    <property type="match status" value="1"/>
</dbReference>
<dbReference type="RefSeq" id="WP_068380786.1">
    <property type="nucleotide sequence ID" value="NZ_LSNE01000011.1"/>
</dbReference>
<dbReference type="InterPro" id="IPR037459">
    <property type="entry name" value="RhgT-like"/>
</dbReference>
<feature type="domain" description="SGNH hydrolase-type esterase" evidence="4">
    <location>
        <begin position="194"/>
        <end position="350"/>
    </location>
</feature>
<dbReference type="InterPro" id="IPR013830">
    <property type="entry name" value="SGNH_hydro"/>
</dbReference>
<dbReference type="Gene3D" id="3.40.50.1110">
    <property type="entry name" value="SGNH hydrolase"/>
    <property type="match status" value="1"/>
</dbReference>
<reference evidence="6" key="1">
    <citation type="submission" date="2016-02" db="EMBL/GenBank/DDBJ databases">
        <authorList>
            <person name="Schultz-Johansen M."/>
            <person name="Glaring M.A."/>
            <person name="Bech P.K."/>
            <person name="Stougaard P."/>
        </authorList>
    </citation>
    <scope>NUCLEOTIDE SEQUENCE [LARGE SCALE GENOMIC DNA]</scope>
    <source>
        <strain evidence="6">S66</strain>
    </source>
</reference>
<keyword evidence="3" id="KW-0732">Signal</keyword>
<protein>
    <submittedName>
        <fullName evidence="5">Rhamnogalacturonan acetylesterase</fullName>
    </submittedName>
</protein>
<evidence type="ECO:0000259" key="4">
    <source>
        <dbReference type="Pfam" id="PF13472"/>
    </source>
</evidence>
<dbReference type="PANTHER" id="PTHR43695:SF1">
    <property type="entry name" value="RHAMNOGALACTURONAN ACETYLESTERASE"/>
    <property type="match status" value="1"/>
</dbReference>
<sequence length="439" mass="49188">MYFTRIISLSTFVIISLLSQAKASALIFNFGTQHNQTNAEQVDNTTHINSAISYSEQQSYGFDFDSGSHVDFAEQGFIANKPVYFSMSLPEGNYRLEVVIGSPKQDSVSTIKVESRRVLLNQLALNKGENSKERFLVNLRNPQIDDQQAIAIKPREATYLNWDNKLTLEFAALSAIQQIKLSKVNNVTTIFLAGDSTVTDQEQAPWASWGQMLTQYLDDSVVVANYAESGESLTSFKQSKRLAKILSLMQSDDYIFIEFAHNDEKLKGEGIGPWTSYSDLLREYVVASRAKGGIPVLVTPTQRRLFNADGTLKHTHGDFPDAMRAVATELKVPLIDVTKMSTAMYQAWGDELSRKAFVQYRANTFPNQTSKLNDNTHFNTFGANEIALCILQGIVDRGLKLQKSIKTDVLPYNPAKPNDYQNWTLPMSERFAKVKPDGS</sequence>
<name>A0A148KM74_9ALTE</name>